<dbReference type="HAMAP" id="MF_01451">
    <property type="entry name" value="AddA"/>
    <property type="match status" value="1"/>
</dbReference>
<dbReference type="GO" id="GO:0008408">
    <property type="term" value="F:3'-5' exonuclease activity"/>
    <property type="evidence" value="ECO:0007669"/>
    <property type="project" value="UniProtKB-UniRule"/>
</dbReference>
<gene>
    <name evidence="13" type="primary">addA</name>
    <name evidence="17" type="ORF">HMPREF0446_00376</name>
</gene>
<evidence type="ECO:0000256" key="6">
    <source>
        <dbReference type="ARBA" id="ARBA00022839"/>
    </source>
</evidence>
<feature type="domain" description="UvrD-like helicase C-terminal" evidence="16">
    <location>
        <begin position="512"/>
        <end position="812"/>
    </location>
</feature>
<dbReference type="EC" id="5.6.2.4" evidence="13"/>
<keyword evidence="1 13" id="KW-0540">Nuclease</keyword>
<dbReference type="GO" id="GO:0016887">
    <property type="term" value="F:ATP hydrolysis activity"/>
    <property type="evidence" value="ECO:0007669"/>
    <property type="project" value="RHEA"/>
</dbReference>
<evidence type="ECO:0000256" key="11">
    <source>
        <dbReference type="ARBA" id="ARBA00034617"/>
    </source>
</evidence>
<name>D0BK91_9LACT</name>
<evidence type="ECO:0000256" key="2">
    <source>
        <dbReference type="ARBA" id="ARBA00022741"/>
    </source>
</evidence>
<comment type="catalytic activity">
    <reaction evidence="12 13">
        <text>ATP + H2O = ADP + phosphate + H(+)</text>
        <dbReference type="Rhea" id="RHEA:13065"/>
        <dbReference type="ChEBI" id="CHEBI:15377"/>
        <dbReference type="ChEBI" id="CHEBI:15378"/>
        <dbReference type="ChEBI" id="CHEBI:30616"/>
        <dbReference type="ChEBI" id="CHEBI:43474"/>
        <dbReference type="ChEBI" id="CHEBI:456216"/>
        <dbReference type="EC" id="5.6.2.4"/>
    </reaction>
</comment>
<protein>
    <recommendedName>
        <fullName evidence="13">ATP-dependent helicase/nuclease subunit A</fullName>
        <ecNumber evidence="13">3.1.-.-</ecNumber>
        <ecNumber evidence="13">5.6.2.4</ecNumber>
    </recommendedName>
    <alternativeName>
        <fullName evidence="13">ATP-dependent helicase/nuclease AddA</fullName>
    </alternativeName>
    <alternativeName>
        <fullName evidence="13">DNA 3'-5' helicase AddA</fullName>
    </alternativeName>
</protein>
<comment type="similarity">
    <text evidence="13">Belongs to the helicase family. AddA subfamily.</text>
</comment>
<evidence type="ECO:0000313" key="17">
    <source>
        <dbReference type="EMBL" id="EEW93494.1"/>
    </source>
</evidence>
<proteinExistence type="inferred from homology"/>
<dbReference type="InterPro" id="IPR027417">
    <property type="entry name" value="P-loop_NTPase"/>
</dbReference>
<keyword evidence="4 13" id="KW-0378">Hydrolase</keyword>
<dbReference type="Gene3D" id="3.40.50.300">
    <property type="entry name" value="P-loop containing nucleotide triphosphate hydrolases"/>
    <property type="match status" value="4"/>
</dbReference>
<dbReference type="Proteomes" id="UP000002939">
    <property type="component" value="Unassembled WGS sequence"/>
</dbReference>
<dbReference type="GO" id="GO:0033202">
    <property type="term" value="C:DNA helicase complex"/>
    <property type="evidence" value="ECO:0007669"/>
    <property type="project" value="TreeGrafter"/>
</dbReference>
<dbReference type="Pfam" id="PF13361">
    <property type="entry name" value="UvrD_C"/>
    <property type="match status" value="1"/>
</dbReference>
<evidence type="ECO:0000256" key="7">
    <source>
        <dbReference type="ARBA" id="ARBA00022840"/>
    </source>
</evidence>
<dbReference type="EMBL" id="ACRF02000013">
    <property type="protein sequence ID" value="EEW93494.1"/>
    <property type="molecule type" value="Genomic_DNA"/>
</dbReference>
<dbReference type="InterPro" id="IPR000212">
    <property type="entry name" value="DNA_helicase_UvrD/REP"/>
</dbReference>
<dbReference type="Gene3D" id="3.90.320.10">
    <property type="match status" value="1"/>
</dbReference>
<comment type="function">
    <text evidence="13">The heterodimer acts as both an ATP-dependent DNA helicase and an ATP-dependent, dual-direction single-stranded exonuclease. Recognizes the chi site generating a DNA molecule suitable for the initiation of homologous recombination. The AddA nuclease domain is required for chi fragment generation; this subunit has the helicase and 3' -&gt; 5' nuclease activities.</text>
</comment>
<dbReference type="InterPro" id="IPR014152">
    <property type="entry name" value="AddA"/>
</dbReference>
<evidence type="ECO:0000256" key="12">
    <source>
        <dbReference type="ARBA" id="ARBA00048988"/>
    </source>
</evidence>
<comment type="cofactor">
    <cofactor evidence="13">
        <name>Mg(2+)</name>
        <dbReference type="ChEBI" id="CHEBI:18420"/>
    </cofactor>
</comment>
<comment type="caution">
    <text evidence="17">The sequence shown here is derived from an EMBL/GenBank/DDBJ whole genome shotgun (WGS) entry which is preliminary data.</text>
</comment>
<evidence type="ECO:0000256" key="10">
    <source>
        <dbReference type="ARBA" id="ARBA00023235"/>
    </source>
</evidence>
<dbReference type="NCBIfam" id="TIGR02785">
    <property type="entry name" value="addA_Gpos"/>
    <property type="match status" value="1"/>
</dbReference>
<keyword evidence="2 13" id="KW-0547">Nucleotide-binding</keyword>
<dbReference type="eggNOG" id="COG1074">
    <property type="taxonomic scope" value="Bacteria"/>
</dbReference>
<dbReference type="GO" id="GO:0003690">
    <property type="term" value="F:double-stranded DNA binding"/>
    <property type="evidence" value="ECO:0007669"/>
    <property type="project" value="UniProtKB-UniRule"/>
</dbReference>
<dbReference type="OrthoDB" id="9810135at2"/>
<keyword evidence="3 13" id="KW-0227">DNA damage</keyword>
<dbReference type="GO" id="GO:0005829">
    <property type="term" value="C:cytosol"/>
    <property type="evidence" value="ECO:0007669"/>
    <property type="project" value="TreeGrafter"/>
</dbReference>
<keyword evidence="5 13" id="KW-0347">Helicase</keyword>
<dbReference type="Pfam" id="PF12705">
    <property type="entry name" value="PDDEXK_1"/>
    <property type="match status" value="1"/>
</dbReference>
<dbReference type="AlphaFoldDB" id="D0BK91"/>
<organism evidence="17 18">
    <name type="scientific">Granulicatella elegans ATCC 700633</name>
    <dbReference type="NCBI Taxonomy" id="626369"/>
    <lineage>
        <taxon>Bacteria</taxon>
        <taxon>Bacillati</taxon>
        <taxon>Bacillota</taxon>
        <taxon>Bacilli</taxon>
        <taxon>Lactobacillales</taxon>
        <taxon>Carnobacteriaceae</taxon>
        <taxon>Granulicatella</taxon>
    </lineage>
</organism>
<feature type="domain" description="UvrD-like helicase ATP-binding" evidence="15">
    <location>
        <begin position="9"/>
        <end position="473"/>
    </location>
</feature>
<evidence type="ECO:0000256" key="1">
    <source>
        <dbReference type="ARBA" id="ARBA00022722"/>
    </source>
</evidence>
<dbReference type="GO" id="GO:0000724">
    <property type="term" value="P:double-strand break repair via homologous recombination"/>
    <property type="evidence" value="ECO:0007669"/>
    <property type="project" value="UniProtKB-UniRule"/>
</dbReference>
<dbReference type="SUPFAM" id="SSF52540">
    <property type="entry name" value="P-loop containing nucleoside triphosphate hydrolases"/>
    <property type="match status" value="1"/>
</dbReference>
<dbReference type="InterPro" id="IPR011335">
    <property type="entry name" value="Restrct_endonuc-II-like"/>
</dbReference>
<comment type="catalytic activity">
    <reaction evidence="11 13">
        <text>Couples ATP hydrolysis with the unwinding of duplex DNA by translocating in the 3'-5' direction.</text>
        <dbReference type="EC" id="5.6.2.4"/>
    </reaction>
</comment>
<evidence type="ECO:0000256" key="9">
    <source>
        <dbReference type="ARBA" id="ARBA00023204"/>
    </source>
</evidence>
<dbReference type="InterPro" id="IPR014017">
    <property type="entry name" value="DNA_helicase_UvrD-like_C"/>
</dbReference>
<evidence type="ECO:0000256" key="5">
    <source>
        <dbReference type="ARBA" id="ARBA00022806"/>
    </source>
</evidence>
<evidence type="ECO:0000256" key="14">
    <source>
        <dbReference type="PROSITE-ProRule" id="PRU00560"/>
    </source>
</evidence>
<keyword evidence="9 13" id="KW-0234">DNA repair</keyword>
<evidence type="ECO:0000256" key="8">
    <source>
        <dbReference type="ARBA" id="ARBA00023125"/>
    </source>
</evidence>
<keyword evidence="7 13" id="KW-0067">ATP-binding</keyword>
<evidence type="ECO:0000259" key="15">
    <source>
        <dbReference type="PROSITE" id="PS51198"/>
    </source>
</evidence>
<comment type="subunit">
    <text evidence="13">Heterodimer of AddA and AddB/RexB.</text>
</comment>
<dbReference type="PROSITE" id="PS51217">
    <property type="entry name" value="UVRD_HELICASE_CTER"/>
    <property type="match status" value="1"/>
</dbReference>
<keyword evidence="18" id="KW-1185">Reference proteome</keyword>
<accession>D0BK91</accession>
<dbReference type="PANTHER" id="PTHR11070">
    <property type="entry name" value="UVRD / RECB / PCRA DNA HELICASE FAMILY MEMBER"/>
    <property type="match status" value="1"/>
</dbReference>
<dbReference type="EC" id="3.1.-.-" evidence="13"/>
<reference evidence="17" key="2">
    <citation type="submission" date="2011-10" db="EMBL/GenBank/DDBJ databases">
        <title>The Genome Sequence of Granulicatella elegans ATCC 700633.</title>
        <authorList>
            <consortium name="The Broad Institute Genome Sequencing Platform"/>
            <consortium name="The Broad Institute Genome Sequencing Center for Infectious Disease"/>
            <person name="Earl A."/>
            <person name="Ward D."/>
            <person name="Feldgarden M."/>
            <person name="Gevers D."/>
            <person name="Sibley C.D."/>
            <person name="Field T.R."/>
            <person name="Grinwis M."/>
            <person name="Eshaghurshan C.S."/>
            <person name="Surette M.G."/>
            <person name="Young S.K."/>
            <person name="Zeng Q."/>
            <person name="Gargeya S."/>
            <person name="Fitzgerald M."/>
            <person name="Haas B."/>
            <person name="Abouelleil A."/>
            <person name="Alvarado L."/>
            <person name="Arachchi H.M."/>
            <person name="Berlin A."/>
            <person name="Brown A."/>
            <person name="Chapman S.B."/>
            <person name="Chen Z."/>
            <person name="Dunbar C."/>
            <person name="Freedman E."/>
            <person name="Gearin G."/>
            <person name="Goldberg J."/>
            <person name="Griggs A."/>
            <person name="Gujja S."/>
            <person name="Heiman D."/>
            <person name="Howarth C."/>
            <person name="Larson L."/>
            <person name="Lui A."/>
            <person name="MacDonald P.J.P."/>
            <person name="Montmayeur A."/>
            <person name="Murphy C."/>
            <person name="Neiman D."/>
            <person name="Pearson M."/>
            <person name="Priest M."/>
            <person name="Roberts A."/>
            <person name="Saif S."/>
            <person name="Shea T."/>
            <person name="Shenoy N."/>
            <person name="Sisk P."/>
            <person name="Stolte C."/>
            <person name="Sykes S."/>
            <person name="Wortman J."/>
            <person name="Nusbaum C."/>
            <person name="Birren B."/>
        </authorList>
    </citation>
    <scope>NUCLEOTIDE SEQUENCE [LARGE SCALE GENOMIC DNA]</scope>
    <source>
        <strain evidence="17">ATCC 700633</strain>
    </source>
</reference>
<dbReference type="HOGENOM" id="CLU_001114_3_1_9"/>
<evidence type="ECO:0000313" key="18">
    <source>
        <dbReference type="Proteomes" id="UP000002939"/>
    </source>
</evidence>
<keyword evidence="10 13" id="KW-0413">Isomerase</keyword>
<evidence type="ECO:0000259" key="16">
    <source>
        <dbReference type="PROSITE" id="PS51217"/>
    </source>
</evidence>
<dbReference type="PROSITE" id="PS51198">
    <property type="entry name" value="UVRD_HELICASE_ATP_BIND"/>
    <property type="match status" value="1"/>
</dbReference>
<dbReference type="InterPro" id="IPR014016">
    <property type="entry name" value="UvrD-like_ATP-bd"/>
</dbReference>
<feature type="binding site" evidence="14">
    <location>
        <begin position="30"/>
        <end position="37"/>
    </location>
    <ligand>
        <name>ATP</name>
        <dbReference type="ChEBI" id="CHEBI:30616"/>
    </ligand>
</feature>
<dbReference type="RefSeq" id="WP_006702650.1">
    <property type="nucleotide sequence ID" value="NZ_KI391971.1"/>
</dbReference>
<dbReference type="SUPFAM" id="SSF52980">
    <property type="entry name" value="Restriction endonuclease-like"/>
    <property type="match status" value="1"/>
</dbReference>
<evidence type="ECO:0000256" key="3">
    <source>
        <dbReference type="ARBA" id="ARBA00022763"/>
    </source>
</evidence>
<dbReference type="STRING" id="626369.HMPREF0446_00376"/>
<reference evidence="17" key="1">
    <citation type="submission" date="2009-09" db="EMBL/GenBank/DDBJ databases">
        <authorList>
            <consortium name="The Broad Institute Genome Sequencing Platform"/>
            <person name="Ward D."/>
            <person name="Feldgarden M."/>
            <person name="Earl A."/>
            <person name="Young S.K."/>
            <person name="Zeng Q."/>
            <person name="Koehrsen M."/>
            <person name="Alvarado L."/>
            <person name="Berlin A."/>
            <person name="Bochicchio J."/>
            <person name="Borenstein D."/>
            <person name="Chapman S.B."/>
            <person name="Chen Z."/>
            <person name="Engels R."/>
            <person name="Freedman E."/>
            <person name="Gellesch M."/>
            <person name="Goldberg J."/>
            <person name="Griggs A."/>
            <person name="Gujja S."/>
            <person name="Heilman E."/>
            <person name="Heiman D."/>
            <person name="Hepburn T."/>
            <person name="Howarth C."/>
            <person name="Jen D."/>
            <person name="Larson L."/>
            <person name="Lewis B."/>
            <person name="Mehta T."/>
            <person name="Park D."/>
            <person name="Pearson M."/>
            <person name="Roberts A."/>
            <person name="Saif S."/>
            <person name="Shea T."/>
            <person name="Shenoy N."/>
            <person name="Sisk P."/>
            <person name="Stolte C."/>
            <person name="Sykes S."/>
            <person name="Thomson T."/>
            <person name="Walk T."/>
            <person name="White J."/>
            <person name="Yandava C."/>
            <person name="Sibley C.D."/>
            <person name="Field T.R."/>
            <person name="Grinwis M."/>
            <person name="Eshaghurshan C.S."/>
            <person name="Surette M.G."/>
            <person name="Haas B."/>
            <person name="Nusbaum C."/>
            <person name="Birren B."/>
        </authorList>
    </citation>
    <scope>NUCLEOTIDE SEQUENCE [LARGE SCALE GENOMIC DNA]</scope>
    <source>
        <strain evidence="17">ATCC 700633</strain>
    </source>
</reference>
<dbReference type="GO" id="GO:0043138">
    <property type="term" value="F:3'-5' DNA helicase activity"/>
    <property type="evidence" value="ECO:0007669"/>
    <property type="project" value="UniProtKB-UniRule"/>
</dbReference>
<dbReference type="InterPro" id="IPR038726">
    <property type="entry name" value="PDDEXK_AddAB-type"/>
</dbReference>
<dbReference type="Pfam" id="PF00580">
    <property type="entry name" value="UvrD-helicase"/>
    <property type="match status" value="1"/>
</dbReference>
<evidence type="ECO:0000256" key="13">
    <source>
        <dbReference type="HAMAP-Rule" id="MF_01451"/>
    </source>
</evidence>
<keyword evidence="8 13" id="KW-0238">DNA-binding</keyword>
<evidence type="ECO:0000256" key="4">
    <source>
        <dbReference type="ARBA" id="ARBA00022801"/>
    </source>
</evidence>
<sequence>MIPVKPEGVQATPEQWQAIWQRGDNLLVSASAGSGKTKVLVDRIMGYIEDGVNIDSLLIVTFTEAAAKEMKERLRTNLEKAITKETDITKKHMYIKQLSLLPNATISTIHSFCMKVIRRYFYLSQLDPVFSLLNEVEGTLLKEKVWRNIQDELLEEHSWMDGLMRYFSSDRNDDGFTTLVYQLYDFSRSKPNPKQWISSLADLYETKDEYGEIPIIKDQFAPYIVEELKYLVSAYDELIKLAEVTGFEKCKDVVEADAQKIQEVYTAFASGNYTAAYTLAQGVSFDRFPTVPKKDETTDREAVQAIKRKRDSLKKHWEDQVLATAFFESPEVQMKHLRNIYPMMLHLSQVVLKFYEAFQLEKKTSNKIDFSDLEHDTLSILSTEKNGVLIAKKYYKELFTEVLIDEYQDVNRVQEAILTSVARENNLFMVGDVKQSIYAFRLADPSLFRDKYEAYADENGGKRIILAENFRSRDQVLSFTNLIFRQIMDHELGQIDYDDSAALKTGNLNYSDDTDKFSECYIIQNANLEEEEEESSGLESESPIDSSASAEVHFIAGKIKELMANQFEIMHEESTKENPKKRPIQYKDIVILAPTKANNGLIEEIFTQYQIPVLVQKNLQYFKRTEIAIMMSALKIIDNPTQDIPFVSVLRSGIVGLDEIALAHIRKNNKSCSFYEACVHFVEHFTLEEVNYYDSSQQQQLKERIKSFLDQLESWRDIANHQSISTLIWQIYMDTNYLTYVHGQSVGQQRVLNLHALYKYAKDFEDSSFKGLRNFVRFIQQMQHKKQDLEEPTQISDEEDAVRVMTIHASKGLEYPVVFLMNAGKKFNQQDIRQQAIRSDELGVGVKYLQLPERIQWTTIPYVMAYKAEKNKLLSEEMRKLYVAMTRAREKLIIVGSLKDFDKFKEEHSMIEDIDDETLPYSLRYHVDNYLTWILMATMRKQEKVSFHQEVIDFEQIKQNALNWIQETETTSINEVEWLQKQVEGKPVKNLSNLLEDLKQTYPYLLASTTASYQSVSEIKRMNEEPDVKQLPQLEEQTQETEKNVQQYVYLTSELAKPSFIESKQKVSAAERGSGLHLLMQKLDLTKEITPEFIQETIQQLVETQFLEKEVAAVIPVDQVYHFFQSEFGQWIQEHQALLNREQAFSHVVTAKRIFKHLPDNEDSMLIHGIIDGFVELDDEIILFDYKTDHVVPTQKGIQKVVDKYKQQLNLYAEALETSYQKKVTKRMLCLLSIGQSIDISNVE</sequence>
<dbReference type="PANTHER" id="PTHR11070:SF48">
    <property type="entry name" value="ATP-DEPENDENT HELICASE_NUCLEASE SUBUNIT A"/>
    <property type="match status" value="1"/>
</dbReference>
<dbReference type="GO" id="GO:0005524">
    <property type="term" value="F:ATP binding"/>
    <property type="evidence" value="ECO:0007669"/>
    <property type="project" value="UniProtKB-UniRule"/>
</dbReference>
<dbReference type="InterPro" id="IPR011604">
    <property type="entry name" value="PDDEXK-like_dom_sf"/>
</dbReference>
<keyword evidence="6 13" id="KW-0269">Exonuclease</keyword>